<dbReference type="PANTHER" id="PTHR23517:SF13">
    <property type="entry name" value="MAJOR FACILITATOR SUPERFAMILY MFS_1"/>
    <property type="match status" value="1"/>
</dbReference>
<feature type="transmembrane region" description="Helical" evidence="8">
    <location>
        <begin position="369"/>
        <end position="387"/>
    </location>
</feature>
<feature type="transmembrane region" description="Helical" evidence="8">
    <location>
        <begin position="198"/>
        <end position="216"/>
    </location>
</feature>
<keyword evidence="2" id="KW-0813">Transport</keyword>
<evidence type="ECO:0000256" key="7">
    <source>
        <dbReference type="SAM" id="MobiDB-lite"/>
    </source>
</evidence>
<dbReference type="InterPro" id="IPR036259">
    <property type="entry name" value="MFS_trans_sf"/>
</dbReference>
<dbReference type="GO" id="GO:0022857">
    <property type="term" value="F:transmembrane transporter activity"/>
    <property type="evidence" value="ECO:0007669"/>
    <property type="project" value="InterPro"/>
</dbReference>
<proteinExistence type="predicted"/>
<evidence type="ECO:0000256" key="1">
    <source>
        <dbReference type="ARBA" id="ARBA00004651"/>
    </source>
</evidence>
<feature type="transmembrane region" description="Helical" evidence="8">
    <location>
        <begin position="70"/>
        <end position="90"/>
    </location>
</feature>
<gene>
    <name evidence="10" type="ORF">FHX52_4634</name>
</gene>
<comment type="caution">
    <text evidence="10">The sequence shown here is derived from an EMBL/GenBank/DDBJ whole genome shotgun (WGS) entry which is preliminary data.</text>
</comment>
<evidence type="ECO:0000313" key="10">
    <source>
        <dbReference type="EMBL" id="TQN45394.1"/>
    </source>
</evidence>
<name>A0A543PMU7_9MICO</name>
<comment type="subcellular location">
    <subcellularLocation>
        <location evidence="1">Cell membrane</location>
        <topology evidence="1">Multi-pass membrane protein</topology>
    </subcellularLocation>
</comment>
<dbReference type="PANTHER" id="PTHR23517">
    <property type="entry name" value="RESISTANCE PROTEIN MDTM, PUTATIVE-RELATED-RELATED"/>
    <property type="match status" value="1"/>
</dbReference>
<feature type="transmembrane region" description="Helical" evidence="8">
    <location>
        <begin position="333"/>
        <end position="357"/>
    </location>
</feature>
<organism evidence="10 11">
    <name type="scientific">Humibacillus xanthopallidus</name>
    <dbReference type="NCBI Taxonomy" id="412689"/>
    <lineage>
        <taxon>Bacteria</taxon>
        <taxon>Bacillati</taxon>
        <taxon>Actinomycetota</taxon>
        <taxon>Actinomycetes</taxon>
        <taxon>Micrococcales</taxon>
        <taxon>Intrasporangiaceae</taxon>
        <taxon>Humibacillus</taxon>
    </lineage>
</organism>
<feature type="transmembrane region" description="Helical" evidence="8">
    <location>
        <begin position="310"/>
        <end position="327"/>
    </location>
</feature>
<accession>A0A543PMU7</accession>
<feature type="region of interest" description="Disordered" evidence="7">
    <location>
        <begin position="1"/>
        <end position="28"/>
    </location>
</feature>
<dbReference type="AlphaFoldDB" id="A0A543PMU7"/>
<feature type="transmembrane region" description="Helical" evidence="8">
    <location>
        <begin position="37"/>
        <end position="58"/>
    </location>
</feature>
<feature type="compositionally biased region" description="Low complexity" evidence="7">
    <location>
        <begin position="10"/>
        <end position="23"/>
    </location>
</feature>
<feature type="domain" description="Major facilitator superfamily (MFS) profile" evidence="9">
    <location>
        <begin position="35"/>
        <end position="422"/>
    </location>
</feature>
<feature type="transmembrane region" description="Helical" evidence="8">
    <location>
        <begin position="102"/>
        <end position="121"/>
    </location>
</feature>
<evidence type="ECO:0000256" key="5">
    <source>
        <dbReference type="ARBA" id="ARBA00022989"/>
    </source>
</evidence>
<evidence type="ECO:0000259" key="9">
    <source>
        <dbReference type="PROSITE" id="PS50850"/>
    </source>
</evidence>
<dbReference type="EMBL" id="VFQF01000003">
    <property type="protein sequence ID" value="TQN45394.1"/>
    <property type="molecule type" value="Genomic_DNA"/>
</dbReference>
<dbReference type="Proteomes" id="UP000320085">
    <property type="component" value="Unassembled WGS sequence"/>
</dbReference>
<feature type="transmembrane region" description="Helical" evidence="8">
    <location>
        <begin position="163"/>
        <end position="186"/>
    </location>
</feature>
<feature type="transmembrane region" description="Helical" evidence="8">
    <location>
        <begin position="393"/>
        <end position="414"/>
    </location>
</feature>
<dbReference type="PROSITE" id="PS50850">
    <property type="entry name" value="MFS"/>
    <property type="match status" value="1"/>
</dbReference>
<reference evidence="10 11" key="1">
    <citation type="submission" date="2019-06" db="EMBL/GenBank/DDBJ databases">
        <title>Sequencing the genomes of 1000 actinobacteria strains.</title>
        <authorList>
            <person name="Klenk H.-P."/>
        </authorList>
    </citation>
    <scope>NUCLEOTIDE SEQUENCE [LARGE SCALE GENOMIC DNA]</scope>
    <source>
        <strain evidence="10 11">DSM 21776</strain>
    </source>
</reference>
<dbReference type="InterPro" id="IPR020846">
    <property type="entry name" value="MFS_dom"/>
</dbReference>
<feature type="transmembrane region" description="Helical" evidence="8">
    <location>
        <begin position="127"/>
        <end position="151"/>
    </location>
</feature>
<evidence type="ECO:0000256" key="3">
    <source>
        <dbReference type="ARBA" id="ARBA00022475"/>
    </source>
</evidence>
<protein>
    <submittedName>
        <fullName evidence="10">Putative MFS family arabinose efflux permease</fullName>
    </submittedName>
</protein>
<evidence type="ECO:0000256" key="6">
    <source>
        <dbReference type="ARBA" id="ARBA00023136"/>
    </source>
</evidence>
<feature type="transmembrane region" description="Helical" evidence="8">
    <location>
        <begin position="247"/>
        <end position="273"/>
    </location>
</feature>
<evidence type="ECO:0000256" key="2">
    <source>
        <dbReference type="ARBA" id="ARBA00022448"/>
    </source>
</evidence>
<sequence>MLQAHAGDMTTSTLRPAPTAARAPHTDATRARHRRGFWVVVGAFTVLMAFTTLPTPLYPLYQQLDGFPTFVITLIFAAYGIGVMAGLYLAGHVSDYLGRRRVLLVATAVEIASAVMFVLLHDTGSLLVARFLCGLGIGAVTATATAHLAELHAIGRPDADGRFAAIVAGAVNTGGLALGPLVAGLLTQWLPHPLTLPYAVWILLLVVTFVALLLLAPETVDRRGPRPAYRPQRVGVEPAVRPHFSAAAVAAAAAFSVLGVFTSLTASFVGGTLGLHSRLLTGGLVFGVIGASALSQVVLGTRPITDRLRFGMLAMSVGLVLVAIGAWSTSLPVYALSGVVAGAGVGLVFNVAITTAAAVSSPEHRGETLAGMFLAAYAGITVPVVAAGLALTWFAAPVVLVVFAATVLVAVLASTTRLRRLLDRDPHVS</sequence>
<keyword evidence="5 8" id="KW-1133">Transmembrane helix</keyword>
<dbReference type="InterPro" id="IPR011701">
    <property type="entry name" value="MFS"/>
</dbReference>
<dbReference type="Gene3D" id="1.20.1250.20">
    <property type="entry name" value="MFS general substrate transporter like domains"/>
    <property type="match status" value="1"/>
</dbReference>
<dbReference type="SUPFAM" id="SSF103473">
    <property type="entry name" value="MFS general substrate transporter"/>
    <property type="match status" value="1"/>
</dbReference>
<dbReference type="GO" id="GO:0005886">
    <property type="term" value="C:plasma membrane"/>
    <property type="evidence" value="ECO:0007669"/>
    <property type="project" value="UniProtKB-SubCell"/>
</dbReference>
<evidence type="ECO:0000256" key="4">
    <source>
        <dbReference type="ARBA" id="ARBA00022692"/>
    </source>
</evidence>
<feature type="transmembrane region" description="Helical" evidence="8">
    <location>
        <begin position="279"/>
        <end position="298"/>
    </location>
</feature>
<keyword evidence="4 8" id="KW-0812">Transmembrane</keyword>
<dbReference type="Pfam" id="PF07690">
    <property type="entry name" value="MFS_1"/>
    <property type="match status" value="1"/>
</dbReference>
<keyword evidence="3" id="KW-1003">Cell membrane</keyword>
<keyword evidence="6 8" id="KW-0472">Membrane</keyword>
<dbReference type="InterPro" id="IPR050171">
    <property type="entry name" value="MFS_Transporters"/>
</dbReference>
<evidence type="ECO:0000313" key="11">
    <source>
        <dbReference type="Proteomes" id="UP000320085"/>
    </source>
</evidence>
<evidence type="ECO:0000256" key="8">
    <source>
        <dbReference type="SAM" id="Phobius"/>
    </source>
</evidence>